<accession>A0AAU6W9E3</accession>
<gene>
    <name evidence="4" type="ORF">QMQ05_08820</name>
</gene>
<evidence type="ECO:0000313" key="5">
    <source>
        <dbReference type="Proteomes" id="UP001486888"/>
    </source>
</evidence>
<dbReference type="GO" id="GO:0005886">
    <property type="term" value="C:plasma membrane"/>
    <property type="evidence" value="ECO:0007669"/>
    <property type="project" value="TreeGrafter"/>
</dbReference>
<proteinExistence type="predicted"/>
<dbReference type="PANTHER" id="PTHR24220">
    <property type="entry name" value="IMPORT ATP-BINDING PROTEIN"/>
    <property type="match status" value="1"/>
</dbReference>
<dbReference type="Pfam" id="PF00005">
    <property type="entry name" value="ABC_tran"/>
    <property type="match status" value="1"/>
</dbReference>
<dbReference type="InterPro" id="IPR003593">
    <property type="entry name" value="AAA+_ATPase"/>
</dbReference>
<evidence type="ECO:0000259" key="3">
    <source>
        <dbReference type="PROSITE" id="PS50893"/>
    </source>
</evidence>
<dbReference type="PROSITE" id="PS50893">
    <property type="entry name" value="ABC_TRANSPORTER_2"/>
    <property type="match status" value="1"/>
</dbReference>
<keyword evidence="2 4" id="KW-0067">ATP-binding</keyword>
<dbReference type="Gene3D" id="3.40.50.300">
    <property type="entry name" value="P-loop containing nucleotide triphosphate hydrolases"/>
    <property type="match status" value="1"/>
</dbReference>
<sequence length="226" mass="24269">MSLKLESVTLNLAGRQVLPPTTLNVPAGRLVGLTAPSGAGKTSLISLAALLQRPTSGRIILDGVPVPSELPTARILVALRQQIGVLPQNPRSFADPRLTLAETITAPLAFRDHRSRPAPLRYQEQLLDLARQMRLPESLLSRLPSQVSDGQLQRALMARALSLSPRILLCDEPTSALDPTTTAAIFQVLRAAADNGVSVLVASHDRSSLVQYCDKVVALSELQLNN</sequence>
<dbReference type="AlphaFoldDB" id="A0AAU6W9E3"/>
<dbReference type="KEGG" id="gey:QMQ05_08820"/>
<reference evidence="4 5" key="1">
    <citation type="submission" date="2023-05" db="EMBL/GenBank/DDBJ databases">
        <title>Glutamicibacter sp. B1, complete genome.</title>
        <authorList>
            <person name="Long Y.H."/>
            <person name="Fang T."/>
            <person name="Li X.Y."/>
        </authorList>
    </citation>
    <scope>NUCLEOTIDE SEQUENCE [LARGE SCALE GENOMIC DNA]</scope>
    <source>
        <strain evidence="4 5">B1</strain>
    </source>
</reference>
<dbReference type="InterPro" id="IPR015854">
    <property type="entry name" value="ABC_transpr_LolD-like"/>
</dbReference>
<dbReference type="Proteomes" id="UP001486888">
    <property type="component" value="Chromosome"/>
</dbReference>
<feature type="domain" description="ABC transporter" evidence="3">
    <location>
        <begin position="3"/>
        <end position="226"/>
    </location>
</feature>
<dbReference type="SMART" id="SM00382">
    <property type="entry name" value="AAA"/>
    <property type="match status" value="1"/>
</dbReference>
<dbReference type="PANTHER" id="PTHR24220:SF685">
    <property type="entry name" value="ABC TRANSPORTER RELATED"/>
    <property type="match status" value="1"/>
</dbReference>
<protein>
    <submittedName>
        <fullName evidence="4">ATP-binding cassette domain-containing protein</fullName>
    </submittedName>
</protein>
<dbReference type="InterPro" id="IPR003439">
    <property type="entry name" value="ABC_transporter-like_ATP-bd"/>
</dbReference>
<evidence type="ECO:0000313" key="4">
    <source>
        <dbReference type="EMBL" id="XAO44488.1"/>
    </source>
</evidence>
<evidence type="ECO:0000256" key="1">
    <source>
        <dbReference type="ARBA" id="ARBA00022741"/>
    </source>
</evidence>
<dbReference type="RefSeq" id="WP_345469320.1">
    <property type="nucleotide sequence ID" value="NZ_CP125942.1"/>
</dbReference>
<dbReference type="SUPFAM" id="SSF52540">
    <property type="entry name" value="P-loop containing nucleoside triphosphate hydrolases"/>
    <property type="match status" value="1"/>
</dbReference>
<organism evidence="4 5">
    <name type="scientific">Glutamicibacter ectropisis</name>
    <dbReference type="NCBI Taxonomy" id="3046593"/>
    <lineage>
        <taxon>Bacteria</taxon>
        <taxon>Bacillati</taxon>
        <taxon>Actinomycetota</taxon>
        <taxon>Actinomycetes</taxon>
        <taxon>Micrococcales</taxon>
        <taxon>Micrococcaceae</taxon>
        <taxon>Glutamicibacter</taxon>
    </lineage>
</organism>
<dbReference type="GO" id="GO:0016887">
    <property type="term" value="F:ATP hydrolysis activity"/>
    <property type="evidence" value="ECO:0007669"/>
    <property type="project" value="InterPro"/>
</dbReference>
<name>A0AAU6W9E3_9MICC</name>
<dbReference type="InterPro" id="IPR027417">
    <property type="entry name" value="P-loop_NTPase"/>
</dbReference>
<keyword evidence="1" id="KW-0547">Nucleotide-binding</keyword>
<keyword evidence="5" id="KW-1185">Reference proteome</keyword>
<dbReference type="EMBL" id="CP125942">
    <property type="protein sequence ID" value="XAO44488.1"/>
    <property type="molecule type" value="Genomic_DNA"/>
</dbReference>
<evidence type="ECO:0000256" key="2">
    <source>
        <dbReference type="ARBA" id="ARBA00022840"/>
    </source>
</evidence>
<dbReference type="GO" id="GO:0022857">
    <property type="term" value="F:transmembrane transporter activity"/>
    <property type="evidence" value="ECO:0007669"/>
    <property type="project" value="TreeGrafter"/>
</dbReference>
<dbReference type="GO" id="GO:0005524">
    <property type="term" value="F:ATP binding"/>
    <property type="evidence" value="ECO:0007669"/>
    <property type="project" value="UniProtKB-KW"/>
</dbReference>